<dbReference type="AlphaFoldDB" id="X0T8Q2"/>
<reference evidence="1" key="1">
    <citation type="journal article" date="2014" name="Front. Microbiol.">
        <title>High frequency of phylogenetically diverse reductive dehalogenase-homologous genes in deep subseafloor sedimentary metagenomes.</title>
        <authorList>
            <person name="Kawai M."/>
            <person name="Futagami T."/>
            <person name="Toyoda A."/>
            <person name="Takaki Y."/>
            <person name="Nishi S."/>
            <person name="Hori S."/>
            <person name="Arai W."/>
            <person name="Tsubouchi T."/>
            <person name="Morono Y."/>
            <person name="Uchiyama I."/>
            <person name="Ito T."/>
            <person name="Fujiyama A."/>
            <person name="Inagaki F."/>
            <person name="Takami H."/>
        </authorList>
    </citation>
    <scope>NUCLEOTIDE SEQUENCE</scope>
    <source>
        <strain evidence="1">Expedition CK06-06</strain>
    </source>
</reference>
<accession>X0T8Q2</accession>
<feature type="non-terminal residue" evidence="1">
    <location>
        <position position="33"/>
    </location>
</feature>
<dbReference type="EMBL" id="BARS01011435">
    <property type="protein sequence ID" value="GAF89878.1"/>
    <property type="molecule type" value="Genomic_DNA"/>
</dbReference>
<name>X0T8Q2_9ZZZZ</name>
<proteinExistence type="predicted"/>
<comment type="caution">
    <text evidence="1">The sequence shown here is derived from an EMBL/GenBank/DDBJ whole genome shotgun (WGS) entry which is preliminary data.</text>
</comment>
<sequence length="33" mass="3623">MADVGMFVTLSPKYLSHSYICQALKRAAYGVSD</sequence>
<gene>
    <name evidence="1" type="ORF">S01H1_20797</name>
</gene>
<evidence type="ECO:0000313" key="1">
    <source>
        <dbReference type="EMBL" id="GAF89878.1"/>
    </source>
</evidence>
<organism evidence="1">
    <name type="scientific">marine sediment metagenome</name>
    <dbReference type="NCBI Taxonomy" id="412755"/>
    <lineage>
        <taxon>unclassified sequences</taxon>
        <taxon>metagenomes</taxon>
        <taxon>ecological metagenomes</taxon>
    </lineage>
</organism>
<protein>
    <submittedName>
        <fullName evidence="1">Uncharacterized protein</fullName>
    </submittedName>
</protein>